<dbReference type="AlphaFoldDB" id="A0A195BW89"/>
<dbReference type="EMBL" id="KQ976396">
    <property type="protein sequence ID" value="KYM92899.1"/>
    <property type="molecule type" value="Genomic_DNA"/>
</dbReference>
<gene>
    <name evidence="1" type="ORF">ALC53_00437</name>
</gene>
<protein>
    <submittedName>
        <fullName evidence="1">Uncharacterized protein</fullName>
    </submittedName>
</protein>
<sequence>NETDVLEVIEKKIEKKGKKYKKFGHNEPHDVCSCGDHRRRKNLIYGVFGPTKFAPIWVEVMMFRALLLVERVTSTNSEAFSNSS</sequence>
<dbReference type="Proteomes" id="UP000078540">
    <property type="component" value="Unassembled WGS sequence"/>
</dbReference>
<feature type="non-terminal residue" evidence="1">
    <location>
        <position position="1"/>
    </location>
</feature>
<reference evidence="1 2" key="1">
    <citation type="submission" date="2015-09" db="EMBL/GenBank/DDBJ databases">
        <title>Atta colombica WGS genome.</title>
        <authorList>
            <person name="Nygaard S."/>
            <person name="Hu H."/>
            <person name="Boomsma J."/>
            <person name="Zhang G."/>
        </authorList>
    </citation>
    <scope>NUCLEOTIDE SEQUENCE [LARGE SCALE GENOMIC DNA]</scope>
    <source>
        <strain evidence="1">Treedump-2</strain>
        <tissue evidence="1">Whole body</tissue>
    </source>
</reference>
<name>A0A195BW89_9HYME</name>
<accession>A0A195BW89</accession>
<evidence type="ECO:0000313" key="1">
    <source>
        <dbReference type="EMBL" id="KYM92899.1"/>
    </source>
</evidence>
<proteinExistence type="predicted"/>
<organism evidence="1 2">
    <name type="scientific">Atta colombica</name>
    <dbReference type="NCBI Taxonomy" id="520822"/>
    <lineage>
        <taxon>Eukaryota</taxon>
        <taxon>Metazoa</taxon>
        <taxon>Ecdysozoa</taxon>
        <taxon>Arthropoda</taxon>
        <taxon>Hexapoda</taxon>
        <taxon>Insecta</taxon>
        <taxon>Pterygota</taxon>
        <taxon>Neoptera</taxon>
        <taxon>Endopterygota</taxon>
        <taxon>Hymenoptera</taxon>
        <taxon>Apocrita</taxon>
        <taxon>Aculeata</taxon>
        <taxon>Formicoidea</taxon>
        <taxon>Formicidae</taxon>
        <taxon>Myrmicinae</taxon>
        <taxon>Atta</taxon>
    </lineage>
</organism>
<keyword evidence="2" id="KW-1185">Reference proteome</keyword>
<evidence type="ECO:0000313" key="2">
    <source>
        <dbReference type="Proteomes" id="UP000078540"/>
    </source>
</evidence>